<name>A0ABM9EQ85_9BACI</name>
<dbReference type="InterPro" id="IPR038721">
    <property type="entry name" value="IS701-like_DDE_dom"/>
</dbReference>
<keyword evidence="1" id="KW-1133">Transmembrane helix</keyword>
<dbReference type="Pfam" id="PF13546">
    <property type="entry name" value="DDE_5"/>
    <property type="match status" value="1"/>
</dbReference>
<keyword evidence="4" id="KW-1185">Reference proteome</keyword>
<protein>
    <recommendedName>
        <fullName evidence="2">Transposase IS701-like DDE domain-containing protein</fullName>
    </recommendedName>
</protein>
<dbReference type="InterPro" id="IPR012337">
    <property type="entry name" value="RNaseH-like_sf"/>
</dbReference>
<keyword evidence="1" id="KW-0812">Transmembrane</keyword>
<feature type="transmembrane region" description="Helical" evidence="1">
    <location>
        <begin position="37"/>
        <end position="55"/>
    </location>
</feature>
<evidence type="ECO:0000313" key="3">
    <source>
        <dbReference type="EMBL" id="CAH2714790.1"/>
    </source>
</evidence>
<proteinExistence type="predicted"/>
<comment type="caution">
    <text evidence="3">The sequence shown here is derived from an EMBL/GenBank/DDBJ whole genome shotgun (WGS) entry which is preliminary data.</text>
</comment>
<accession>A0ABM9EQ85</accession>
<evidence type="ECO:0000313" key="4">
    <source>
        <dbReference type="Proteomes" id="UP000838308"/>
    </source>
</evidence>
<keyword evidence="1" id="KW-0472">Membrane</keyword>
<dbReference type="EMBL" id="CALBWS010000010">
    <property type="protein sequence ID" value="CAH2714790.1"/>
    <property type="molecule type" value="Genomic_DNA"/>
</dbReference>
<gene>
    <name evidence="3" type="ORF">BACCIP111895_01966</name>
</gene>
<reference evidence="3" key="1">
    <citation type="submission" date="2022-04" db="EMBL/GenBank/DDBJ databases">
        <authorList>
            <person name="Criscuolo A."/>
        </authorList>
    </citation>
    <scope>NUCLEOTIDE SEQUENCE</scope>
    <source>
        <strain evidence="3">CIP111895</strain>
    </source>
</reference>
<dbReference type="Proteomes" id="UP000838308">
    <property type="component" value="Unassembled WGS sequence"/>
</dbReference>
<organism evidence="3 4">
    <name type="scientific">Neobacillus rhizosphaerae</name>
    <dbReference type="NCBI Taxonomy" id="2880965"/>
    <lineage>
        <taxon>Bacteria</taxon>
        <taxon>Bacillati</taxon>
        <taxon>Bacillota</taxon>
        <taxon>Bacilli</taxon>
        <taxon>Bacillales</taxon>
        <taxon>Bacillaceae</taxon>
        <taxon>Neobacillus</taxon>
    </lineage>
</organism>
<evidence type="ECO:0000259" key="2">
    <source>
        <dbReference type="Pfam" id="PF13546"/>
    </source>
</evidence>
<feature type="domain" description="Transposase IS701-like DDE" evidence="2">
    <location>
        <begin position="72"/>
        <end position="256"/>
    </location>
</feature>
<sequence length="301" mass="35002">MIEQNDQNNQLPKELKSVFYELEISKHLRNAGIKKKFGFSAFSLFQLVFCLIFQPKSWFSLLRSKKGNQYPDKDSIYRFMNHSKFAWRRFLTILSASTIQKVNVLTDSNRLKLLIIVDSMFERNRSKKVELLARCMNHSSLIKRFYKGFRMLTLGWSDGFTFMPIDFTLLSSKNSQINGISADIDKRSSGYKRRLEALESSPFVIPGIIERALKAGVPANYVLMDTWFTQQPLIQSIVVIGVDVIDMVKNTKQCYLVNGRRLSLKEPIFTPYPFKGKREFWLYSYHDGQRHTVKSCVCSKP</sequence>
<dbReference type="SUPFAM" id="SSF53098">
    <property type="entry name" value="Ribonuclease H-like"/>
    <property type="match status" value="1"/>
</dbReference>
<evidence type="ECO:0000256" key="1">
    <source>
        <dbReference type="SAM" id="Phobius"/>
    </source>
</evidence>